<dbReference type="Pfam" id="PF02517">
    <property type="entry name" value="Rce1-like"/>
    <property type="match status" value="1"/>
</dbReference>
<comment type="caution">
    <text evidence="3">The sequence shown here is derived from an EMBL/GenBank/DDBJ whole genome shotgun (WGS) entry which is preliminary data.</text>
</comment>
<reference evidence="3 4" key="1">
    <citation type="submission" date="2018-01" db="EMBL/GenBank/DDBJ databases">
        <authorList>
            <person name="Gaut B.S."/>
            <person name="Morton B.R."/>
            <person name="Clegg M.T."/>
            <person name="Duvall M.R."/>
        </authorList>
    </citation>
    <scope>NUCLEOTIDE SEQUENCE [LARGE SCALE GENOMIC DNA]</scope>
    <source>
        <strain evidence="3 4">HR-AV</strain>
    </source>
</reference>
<name>A0A2S5A1I9_9SPHI</name>
<dbReference type="PANTHER" id="PTHR35797">
    <property type="entry name" value="PROTEASE-RELATED"/>
    <property type="match status" value="1"/>
</dbReference>
<feature type="transmembrane region" description="Helical" evidence="1">
    <location>
        <begin position="197"/>
        <end position="215"/>
    </location>
</feature>
<organism evidence="3 4">
    <name type="scientific">Solitalea longa</name>
    <dbReference type="NCBI Taxonomy" id="2079460"/>
    <lineage>
        <taxon>Bacteria</taxon>
        <taxon>Pseudomonadati</taxon>
        <taxon>Bacteroidota</taxon>
        <taxon>Sphingobacteriia</taxon>
        <taxon>Sphingobacteriales</taxon>
        <taxon>Sphingobacteriaceae</taxon>
        <taxon>Solitalea</taxon>
    </lineage>
</organism>
<dbReference type="InterPro" id="IPR003675">
    <property type="entry name" value="Rce1/LyrA-like_dom"/>
</dbReference>
<keyword evidence="4" id="KW-1185">Reference proteome</keyword>
<feature type="transmembrane region" description="Helical" evidence="1">
    <location>
        <begin position="259"/>
        <end position="277"/>
    </location>
</feature>
<keyword evidence="1" id="KW-0472">Membrane</keyword>
<feature type="transmembrane region" description="Helical" evidence="1">
    <location>
        <begin position="99"/>
        <end position="124"/>
    </location>
</feature>
<feature type="transmembrane region" description="Helical" evidence="1">
    <location>
        <begin position="24"/>
        <end position="45"/>
    </location>
</feature>
<dbReference type="GO" id="GO:0004175">
    <property type="term" value="F:endopeptidase activity"/>
    <property type="evidence" value="ECO:0007669"/>
    <property type="project" value="UniProtKB-ARBA"/>
</dbReference>
<evidence type="ECO:0000313" key="3">
    <source>
        <dbReference type="EMBL" id="POY35983.1"/>
    </source>
</evidence>
<dbReference type="AlphaFoldDB" id="A0A2S5A1I9"/>
<feature type="transmembrane region" description="Helical" evidence="1">
    <location>
        <begin position="57"/>
        <end position="78"/>
    </location>
</feature>
<accession>A0A2S5A1I9</accession>
<dbReference type="Proteomes" id="UP000236893">
    <property type="component" value="Unassembled WGS sequence"/>
</dbReference>
<evidence type="ECO:0000256" key="1">
    <source>
        <dbReference type="SAM" id="Phobius"/>
    </source>
</evidence>
<dbReference type="InterPro" id="IPR042150">
    <property type="entry name" value="MmRce1-like"/>
</dbReference>
<proteinExistence type="predicted"/>
<feature type="transmembrane region" description="Helical" evidence="1">
    <location>
        <begin position="171"/>
        <end position="191"/>
    </location>
</feature>
<dbReference type="OrthoDB" id="9777755at2"/>
<protein>
    <recommendedName>
        <fullName evidence="2">CAAX prenyl protease 2/Lysostaphin resistance protein A-like domain-containing protein</fullName>
    </recommendedName>
</protein>
<feature type="domain" description="CAAX prenyl protease 2/Lysostaphin resistance protein A-like" evidence="2">
    <location>
        <begin position="138"/>
        <end position="234"/>
    </location>
</feature>
<feature type="transmembrane region" description="Helical" evidence="1">
    <location>
        <begin position="222"/>
        <end position="239"/>
    </location>
</feature>
<gene>
    <name evidence="3" type="ORF">C3K47_12315</name>
</gene>
<evidence type="ECO:0000259" key="2">
    <source>
        <dbReference type="Pfam" id="PF02517"/>
    </source>
</evidence>
<dbReference type="GO" id="GO:0080120">
    <property type="term" value="P:CAAX-box protein maturation"/>
    <property type="evidence" value="ECO:0007669"/>
    <property type="project" value="UniProtKB-ARBA"/>
</dbReference>
<feature type="transmembrane region" description="Helical" evidence="1">
    <location>
        <begin position="130"/>
        <end position="151"/>
    </location>
</feature>
<sequence>MTKQTLEPVSKSSNLNAWVKRHQIISFVLLAFLFSYLIGGAFNVFTAQWSFPGIISIYLPRLLFVIGPSFGAVTVSFLSHGKPGVRNLFQKLIPRKKDIGWFLLLPIIGTVVNILSFLMAGLSINRLWDIFTDGCLLLVLHLMIQLLFIGIGEELGWRGWLLPKLTDKYSLTVSMLIIFIVWGTWHVPILFMGADVVVPWMFVIIAATILLTWIWIQLKGNLFVVAIAHASINSSQFFMESQIGKAETQLLLDSWRINGYLYLLMGMVFLFFMRKNLIKSYPPETT</sequence>
<dbReference type="EMBL" id="PQVF01000008">
    <property type="protein sequence ID" value="POY35983.1"/>
    <property type="molecule type" value="Genomic_DNA"/>
</dbReference>
<dbReference type="RefSeq" id="WP_103789446.1">
    <property type="nucleotide sequence ID" value="NZ_PQVF01000008.1"/>
</dbReference>
<keyword evidence="1" id="KW-0812">Transmembrane</keyword>
<dbReference type="PANTHER" id="PTHR35797:SF1">
    <property type="entry name" value="PROTEASE"/>
    <property type="match status" value="1"/>
</dbReference>
<evidence type="ECO:0000313" key="4">
    <source>
        <dbReference type="Proteomes" id="UP000236893"/>
    </source>
</evidence>
<keyword evidence="1" id="KW-1133">Transmembrane helix</keyword>